<dbReference type="Pfam" id="PF02464">
    <property type="entry name" value="CinA"/>
    <property type="match status" value="1"/>
</dbReference>
<reference evidence="2" key="1">
    <citation type="submission" date="2021-05" db="EMBL/GenBank/DDBJ databases">
        <title>Pangenome of Leuconostoc gelidum warrants species status for Leuconostoc gelidum subsp. gasicomitatum.</title>
        <authorList>
            <person name="Johansson P."/>
            <person name="Sade E."/>
            <person name="Hultman J."/>
            <person name="Auvinen P."/>
            <person name="Bjorkroth J."/>
        </authorList>
    </citation>
    <scope>NUCLEOTIDE SEQUENCE</scope>
    <source>
        <strain evidence="2">A.21.4</strain>
    </source>
</reference>
<comment type="caution">
    <text evidence="2">The sequence shown here is derived from an EMBL/GenBank/DDBJ whole genome shotgun (WGS) entry which is preliminary data.</text>
</comment>
<evidence type="ECO:0000259" key="1">
    <source>
        <dbReference type="Pfam" id="PF02464"/>
    </source>
</evidence>
<feature type="domain" description="CinA C-terminal" evidence="1">
    <location>
        <begin position="5"/>
        <end position="154"/>
    </location>
</feature>
<gene>
    <name evidence="2" type="ORF">KIJ12_04475</name>
</gene>
<dbReference type="InterPro" id="IPR008136">
    <property type="entry name" value="CinA_C"/>
</dbReference>
<protein>
    <submittedName>
        <fullName evidence="2">CinA family protein</fullName>
    </submittedName>
</protein>
<evidence type="ECO:0000313" key="2">
    <source>
        <dbReference type="EMBL" id="MBZ5962413.1"/>
    </source>
</evidence>
<evidence type="ECO:0000313" key="3">
    <source>
        <dbReference type="Proteomes" id="UP000752647"/>
    </source>
</evidence>
<sequence length="159" mass="17295">MTYRKKAVIEYLKINELTISVAESFTGGLLQSTIVEYPGSSKIFEGGFVAYSKWGKIKILGVPAEIIREHGVVSSEVAAEMASSCKRIMKSSIGIGFTGAAGPGRINGKPVGTAWLGINIKGKTKTYLINDASRGRNDFRQYCVDVAFKELARLLKVEE</sequence>
<accession>A0A9Q3XST7</accession>
<organism evidence="2 3">
    <name type="scientific">Leuconostoc gasicomitatum</name>
    <dbReference type="NCBI Taxonomy" id="115778"/>
    <lineage>
        <taxon>Bacteria</taxon>
        <taxon>Bacillati</taxon>
        <taxon>Bacillota</taxon>
        <taxon>Bacilli</taxon>
        <taxon>Lactobacillales</taxon>
        <taxon>Lactobacillaceae</taxon>
        <taxon>Leuconostoc</taxon>
        <taxon>Leuconostoc gelidum group</taxon>
    </lineage>
</organism>
<proteinExistence type="predicted"/>
<name>A0A9Q3XST7_9LACO</name>
<dbReference type="AlphaFoldDB" id="A0A9Q3XST7"/>
<dbReference type="InterPro" id="IPR036653">
    <property type="entry name" value="CinA-like_C"/>
</dbReference>
<dbReference type="SUPFAM" id="SSF142433">
    <property type="entry name" value="CinA-like"/>
    <property type="match status" value="1"/>
</dbReference>
<dbReference type="RefSeq" id="WP_224144079.1">
    <property type="nucleotide sequence ID" value="NZ_CBCPIF010000003.1"/>
</dbReference>
<dbReference type="Gene3D" id="3.90.950.20">
    <property type="entry name" value="CinA-like"/>
    <property type="match status" value="1"/>
</dbReference>
<dbReference type="Proteomes" id="UP000752647">
    <property type="component" value="Unassembled WGS sequence"/>
</dbReference>
<dbReference type="NCBIfam" id="TIGR00199">
    <property type="entry name" value="PncC_domain"/>
    <property type="match status" value="1"/>
</dbReference>
<dbReference type="EMBL" id="JAHBFI010000009">
    <property type="protein sequence ID" value="MBZ5962413.1"/>
    <property type="molecule type" value="Genomic_DNA"/>
</dbReference>